<dbReference type="GO" id="GO:0005794">
    <property type="term" value="C:Golgi apparatus"/>
    <property type="evidence" value="ECO:0007669"/>
    <property type="project" value="UniProtKB-SubCell"/>
</dbReference>
<keyword evidence="5" id="KW-1133">Transmembrane helix</keyword>
<dbReference type="Pfam" id="PF09177">
    <property type="entry name" value="STX6_10_61_N"/>
    <property type="match status" value="1"/>
</dbReference>
<comment type="similarity">
    <text evidence="1">Belongs to the syntaxin family.</text>
</comment>
<dbReference type="GO" id="GO:0015031">
    <property type="term" value="P:protein transport"/>
    <property type="evidence" value="ECO:0007669"/>
    <property type="project" value="UniProtKB-KW"/>
</dbReference>
<reference evidence="10 11" key="1">
    <citation type="journal article" date="2020" name="Nat. Commun.">
        <title>Genome of Tripterygium wilfordii and identification of cytochrome P450 involved in triptolide biosynthesis.</title>
        <authorList>
            <person name="Tu L."/>
            <person name="Su P."/>
            <person name="Zhang Z."/>
            <person name="Gao L."/>
            <person name="Wang J."/>
            <person name="Hu T."/>
            <person name="Zhou J."/>
            <person name="Zhang Y."/>
            <person name="Zhao Y."/>
            <person name="Liu Y."/>
            <person name="Song Y."/>
            <person name="Tong Y."/>
            <person name="Lu Y."/>
            <person name="Yang J."/>
            <person name="Xu C."/>
            <person name="Jia M."/>
            <person name="Peters R.J."/>
            <person name="Huang L."/>
            <person name="Gao W."/>
        </authorList>
    </citation>
    <scope>NUCLEOTIDE SEQUENCE [LARGE SCALE GENOMIC DNA]</scope>
    <source>
        <strain evidence="11">cv. XIE 37</strain>
        <tissue evidence="10">Leaf</tissue>
    </source>
</reference>
<dbReference type="PANTHER" id="PTHR34949">
    <property type="entry name" value="OS05G0443700 PROTEIN"/>
    <property type="match status" value="1"/>
</dbReference>
<proteinExistence type="inferred from homology"/>
<evidence type="ECO:0000256" key="1">
    <source>
        <dbReference type="ARBA" id="ARBA00009063"/>
    </source>
</evidence>
<dbReference type="SUPFAM" id="SSF47661">
    <property type="entry name" value="t-snare proteins"/>
    <property type="match status" value="1"/>
</dbReference>
<evidence type="ECO:0000313" key="10">
    <source>
        <dbReference type="EMBL" id="KAF5742886.1"/>
    </source>
</evidence>
<dbReference type="Gene3D" id="1.20.58.90">
    <property type="match status" value="1"/>
</dbReference>
<evidence type="ECO:0000256" key="3">
    <source>
        <dbReference type="ARBA" id="ARBA00022692"/>
    </source>
</evidence>
<dbReference type="GO" id="GO:0016020">
    <property type="term" value="C:membrane"/>
    <property type="evidence" value="ECO:0007669"/>
    <property type="project" value="InterPro"/>
</dbReference>
<keyword evidence="6" id="KW-0333">Golgi apparatus</keyword>
<organism evidence="10 11">
    <name type="scientific">Tripterygium wilfordii</name>
    <name type="common">Thunder God vine</name>
    <dbReference type="NCBI Taxonomy" id="458696"/>
    <lineage>
        <taxon>Eukaryota</taxon>
        <taxon>Viridiplantae</taxon>
        <taxon>Streptophyta</taxon>
        <taxon>Embryophyta</taxon>
        <taxon>Tracheophyta</taxon>
        <taxon>Spermatophyta</taxon>
        <taxon>Magnoliopsida</taxon>
        <taxon>eudicotyledons</taxon>
        <taxon>Gunneridae</taxon>
        <taxon>Pentapetalae</taxon>
        <taxon>rosids</taxon>
        <taxon>fabids</taxon>
        <taxon>Celastrales</taxon>
        <taxon>Celastraceae</taxon>
        <taxon>Tripterygium</taxon>
    </lineage>
</organism>
<dbReference type="GO" id="GO:0048193">
    <property type="term" value="P:Golgi vesicle transport"/>
    <property type="evidence" value="ECO:0007669"/>
    <property type="project" value="InterPro"/>
</dbReference>
<comment type="subcellular location">
    <subcellularLocation>
        <location evidence="8">Golgi apparatus</location>
        <location evidence="8">trans-Golgi network membrane</location>
        <topology evidence="8">Single-pass type IV membrane protein</topology>
    </subcellularLocation>
</comment>
<gene>
    <name evidence="10" type="ORF">HS088_TW09G00948</name>
</gene>
<keyword evidence="2" id="KW-0813">Transport</keyword>
<evidence type="ECO:0000256" key="5">
    <source>
        <dbReference type="ARBA" id="ARBA00022989"/>
    </source>
</evidence>
<evidence type="ECO:0000259" key="9">
    <source>
        <dbReference type="Pfam" id="PF09177"/>
    </source>
</evidence>
<sequence>MMVLNSFDLWQKDAFFSAAEEVQESADVMESAYRLWLRKRREGKTPEHLDELSRELQTALGTAKWQLEEFERAVRLSHGRHYDNIKSSRHRQFVAAIESQISHVEEALMEAFSGNGKLPLQWVNLDENERDDLAMFLSGTSQTSETSTRGSLMENYHRRKDLDLNTNLSRDITDEMEGSNVTTRKDADCIIDIEEKETFGTRDDIICQFDKATGSRRTWSTPNFGALKIVIPDEDNQRSRLMPSVDATPKEKGSKSIFWQRSKDHALANGAVNVFSQVSS</sequence>
<evidence type="ECO:0000256" key="4">
    <source>
        <dbReference type="ARBA" id="ARBA00022927"/>
    </source>
</evidence>
<dbReference type="InterPro" id="IPR010989">
    <property type="entry name" value="SNARE"/>
</dbReference>
<evidence type="ECO:0000256" key="2">
    <source>
        <dbReference type="ARBA" id="ARBA00022448"/>
    </source>
</evidence>
<dbReference type="InParanoid" id="A0A7J7D9Y0"/>
<dbReference type="EMBL" id="JAAARO010000009">
    <property type="protein sequence ID" value="KAF5742886.1"/>
    <property type="molecule type" value="Genomic_DNA"/>
</dbReference>
<keyword evidence="4" id="KW-0653">Protein transport</keyword>
<dbReference type="InterPro" id="IPR015260">
    <property type="entry name" value="Syntaxin-6/10/61_N"/>
</dbReference>
<dbReference type="AlphaFoldDB" id="A0A7J7D9Y0"/>
<keyword evidence="7" id="KW-0472">Membrane</keyword>
<feature type="domain" description="Syntaxin 6/10/61 N-terminal" evidence="9">
    <location>
        <begin position="13"/>
        <end position="105"/>
    </location>
</feature>
<dbReference type="Proteomes" id="UP000593562">
    <property type="component" value="Unassembled WGS sequence"/>
</dbReference>
<keyword evidence="11" id="KW-1185">Reference proteome</keyword>
<comment type="caution">
    <text evidence="10">The sequence shown here is derived from an EMBL/GenBank/DDBJ whole genome shotgun (WGS) entry which is preliminary data.</text>
</comment>
<dbReference type="PANTHER" id="PTHR34949:SF3">
    <property type="entry name" value="OS08G0244100 PROTEIN"/>
    <property type="match status" value="1"/>
</dbReference>
<keyword evidence="3" id="KW-0812">Transmembrane</keyword>
<dbReference type="CDD" id="cd21442">
    <property type="entry name" value="SNARE_NTD_STX6-like"/>
    <property type="match status" value="1"/>
</dbReference>
<accession>A0A7J7D9Y0</accession>
<evidence type="ECO:0000256" key="8">
    <source>
        <dbReference type="ARBA" id="ARBA00037801"/>
    </source>
</evidence>
<evidence type="ECO:0000256" key="7">
    <source>
        <dbReference type="ARBA" id="ARBA00023136"/>
    </source>
</evidence>
<dbReference type="FunFam" id="1.20.58.90:FF:000004">
    <property type="entry name" value="Syntaxin 10"/>
    <property type="match status" value="1"/>
</dbReference>
<protein>
    <recommendedName>
        <fullName evidence="9">Syntaxin 6/10/61 N-terminal domain-containing protein</fullName>
    </recommendedName>
</protein>
<evidence type="ECO:0000313" key="11">
    <source>
        <dbReference type="Proteomes" id="UP000593562"/>
    </source>
</evidence>
<dbReference type="FunCoup" id="A0A7J7D9Y0">
    <property type="interactions" value="1643"/>
</dbReference>
<name>A0A7J7D9Y0_TRIWF</name>
<evidence type="ECO:0000256" key="6">
    <source>
        <dbReference type="ARBA" id="ARBA00023034"/>
    </source>
</evidence>